<accession>A0A934M7Q3</accession>
<keyword evidence="2" id="KW-0805">Transcription regulation</keyword>
<dbReference type="InterPro" id="IPR058245">
    <property type="entry name" value="NreC/VraR/RcsB-like_REC"/>
</dbReference>
<evidence type="ECO:0000256" key="5">
    <source>
        <dbReference type="PROSITE-ProRule" id="PRU00169"/>
    </source>
</evidence>
<protein>
    <submittedName>
        <fullName evidence="8">Response regulator transcription factor</fullName>
    </submittedName>
</protein>
<name>A0A934M7Q3_9CORY</name>
<reference evidence="8" key="1">
    <citation type="submission" date="2020-12" db="EMBL/GenBank/DDBJ databases">
        <title>Genome public.</title>
        <authorList>
            <person name="Sun Q."/>
        </authorList>
    </citation>
    <scope>NUCLEOTIDE SEQUENCE</scope>
    <source>
        <strain evidence="8">CCM 8863</strain>
    </source>
</reference>
<dbReference type="PANTHER" id="PTHR43214">
    <property type="entry name" value="TWO-COMPONENT RESPONSE REGULATOR"/>
    <property type="match status" value="1"/>
</dbReference>
<dbReference type="Pfam" id="PF00072">
    <property type="entry name" value="Response_reg"/>
    <property type="match status" value="1"/>
</dbReference>
<evidence type="ECO:0000313" key="9">
    <source>
        <dbReference type="Proteomes" id="UP000645966"/>
    </source>
</evidence>
<organism evidence="8 9">
    <name type="scientific">Corynebacterium meridianum</name>
    <dbReference type="NCBI Taxonomy" id="2765363"/>
    <lineage>
        <taxon>Bacteria</taxon>
        <taxon>Bacillati</taxon>
        <taxon>Actinomycetota</taxon>
        <taxon>Actinomycetes</taxon>
        <taxon>Mycobacteriales</taxon>
        <taxon>Corynebacteriaceae</taxon>
        <taxon>Corynebacterium</taxon>
    </lineage>
</organism>
<dbReference type="InterPro" id="IPR039420">
    <property type="entry name" value="WalR-like"/>
</dbReference>
<dbReference type="InterPro" id="IPR016032">
    <property type="entry name" value="Sig_transdc_resp-reg_C-effctor"/>
</dbReference>
<evidence type="ECO:0000259" key="6">
    <source>
        <dbReference type="PROSITE" id="PS50043"/>
    </source>
</evidence>
<dbReference type="EMBL" id="JAEIOS010000013">
    <property type="protein sequence ID" value="MBI8989782.1"/>
    <property type="molecule type" value="Genomic_DNA"/>
</dbReference>
<dbReference type="PROSITE" id="PS50110">
    <property type="entry name" value="RESPONSE_REGULATORY"/>
    <property type="match status" value="1"/>
</dbReference>
<feature type="domain" description="Response regulatory" evidence="7">
    <location>
        <begin position="3"/>
        <end position="119"/>
    </location>
</feature>
<dbReference type="GO" id="GO:0006355">
    <property type="term" value="P:regulation of DNA-templated transcription"/>
    <property type="evidence" value="ECO:0007669"/>
    <property type="project" value="InterPro"/>
</dbReference>
<evidence type="ECO:0000259" key="7">
    <source>
        <dbReference type="PROSITE" id="PS50110"/>
    </source>
</evidence>
<dbReference type="Pfam" id="PF00196">
    <property type="entry name" value="GerE"/>
    <property type="match status" value="1"/>
</dbReference>
<dbReference type="PROSITE" id="PS50043">
    <property type="entry name" value="HTH_LUXR_2"/>
    <property type="match status" value="1"/>
</dbReference>
<dbReference type="InterPro" id="IPR011006">
    <property type="entry name" value="CheY-like_superfamily"/>
</dbReference>
<feature type="modified residue" description="4-aspartylphosphate" evidence="5">
    <location>
        <position position="54"/>
    </location>
</feature>
<gene>
    <name evidence="8" type="ORF">JDV75_08420</name>
</gene>
<evidence type="ECO:0000256" key="4">
    <source>
        <dbReference type="ARBA" id="ARBA00023163"/>
    </source>
</evidence>
<keyword evidence="3" id="KW-0238">DNA-binding</keyword>
<dbReference type="AlphaFoldDB" id="A0A934M7Q3"/>
<dbReference type="RefSeq" id="WP_198738813.1">
    <property type="nucleotide sequence ID" value="NZ_JAEIOS010000013.1"/>
</dbReference>
<evidence type="ECO:0000313" key="8">
    <source>
        <dbReference type="EMBL" id="MBI8989782.1"/>
    </source>
</evidence>
<dbReference type="SUPFAM" id="SSF52172">
    <property type="entry name" value="CheY-like"/>
    <property type="match status" value="1"/>
</dbReference>
<dbReference type="SUPFAM" id="SSF46894">
    <property type="entry name" value="C-terminal effector domain of the bipartite response regulators"/>
    <property type="match status" value="1"/>
</dbReference>
<evidence type="ECO:0000256" key="1">
    <source>
        <dbReference type="ARBA" id="ARBA00022553"/>
    </source>
</evidence>
<dbReference type="SMART" id="SM00448">
    <property type="entry name" value="REC"/>
    <property type="match status" value="1"/>
</dbReference>
<keyword evidence="1 5" id="KW-0597">Phosphoprotein</keyword>
<sequence>MIRVLLADDQPLVVQALEMTLSTQPDIEVVATAADGAEALEAVAAHRVDVAVLDIQMPRVDGIGVAREILARHPGVRVLMLTTFEAHELVRDALTTGVHGFLLKDCGPEALIDAVRRVDAGASVLSPGVTDYVLRVFRGHTPTPPAEPLTDRERDVLAGIARARTNAEIATELHIGEATVKTYISRLLAKTGTRDRVGLALWARDHELHL</sequence>
<dbReference type="CDD" id="cd17535">
    <property type="entry name" value="REC_NarL-like"/>
    <property type="match status" value="1"/>
</dbReference>
<dbReference type="CDD" id="cd06170">
    <property type="entry name" value="LuxR_C_like"/>
    <property type="match status" value="1"/>
</dbReference>
<dbReference type="Gene3D" id="3.40.50.2300">
    <property type="match status" value="1"/>
</dbReference>
<dbReference type="GO" id="GO:0003677">
    <property type="term" value="F:DNA binding"/>
    <property type="evidence" value="ECO:0007669"/>
    <property type="project" value="UniProtKB-KW"/>
</dbReference>
<evidence type="ECO:0000256" key="2">
    <source>
        <dbReference type="ARBA" id="ARBA00023015"/>
    </source>
</evidence>
<dbReference type="SMART" id="SM00421">
    <property type="entry name" value="HTH_LUXR"/>
    <property type="match status" value="1"/>
</dbReference>
<dbReference type="PANTHER" id="PTHR43214:SF24">
    <property type="entry name" value="TRANSCRIPTIONAL REGULATORY PROTEIN NARL-RELATED"/>
    <property type="match status" value="1"/>
</dbReference>
<keyword evidence="9" id="KW-1185">Reference proteome</keyword>
<keyword evidence="4" id="KW-0804">Transcription</keyword>
<dbReference type="GO" id="GO:0000160">
    <property type="term" value="P:phosphorelay signal transduction system"/>
    <property type="evidence" value="ECO:0007669"/>
    <property type="project" value="InterPro"/>
</dbReference>
<dbReference type="InterPro" id="IPR000792">
    <property type="entry name" value="Tscrpt_reg_LuxR_C"/>
</dbReference>
<dbReference type="InterPro" id="IPR001789">
    <property type="entry name" value="Sig_transdc_resp-reg_receiver"/>
</dbReference>
<comment type="caution">
    <text evidence="8">The sequence shown here is derived from an EMBL/GenBank/DDBJ whole genome shotgun (WGS) entry which is preliminary data.</text>
</comment>
<feature type="domain" description="HTH luxR-type" evidence="6">
    <location>
        <begin position="142"/>
        <end position="207"/>
    </location>
</feature>
<proteinExistence type="predicted"/>
<evidence type="ECO:0000256" key="3">
    <source>
        <dbReference type="ARBA" id="ARBA00023125"/>
    </source>
</evidence>
<dbReference type="Proteomes" id="UP000645966">
    <property type="component" value="Unassembled WGS sequence"/>
</dbReference>
<dbReference type="PRINTS" id="PR00038">
    <property type="entry name" value="HTHLUXR"/>
</dbReference>